<feature type="region of interest" description="Disordered" evidence="1">
    <location>
        <begin position="1"/>
        <end position="22"/>
    </location>
</feature>
<organism evidence="2 3">
    <name type="scientific">Eumeta variegata</name>
    <name type="common">Bagworm moth</name>
    <name type="synonym">Eumeta japonica</name>
    <dbReference type="NCBI Taxonomy" id="151549"/>
    <lineage>
        <taxon>Eukaryota</taxon>
        <taxon>Metazoa</taxon>
        <taxon>Ecdysozoa</taxon>
        <taxon>Arthropoda</taxon>
        <taxon>Hexapoda</taxon>
        <taxon>Insecta</taxon>
        <taxon>Pterygota</taxon>
        <taxon>Neoptera</taxon>
        <taxon>Endopterygota</taxon>
        <taxon>Lepidoptera</taxon>
        <taxon>Glossata</taxon>
        <taxon>Ditrysia</taxon>
        <taxon>Tineoidea</taxon>
        <taxon>Psychidae</taxon>
        <taxon>Oiketicinae</taxon>
        <taxon>Eumeta</taxon>
    </lineage>
</organism>
<gene>
    <name evidence="2" type="ORF">EVAR_20058_1</name>
</gene>
<protein>
    <submittedName>
        <fullName evidence="2">Uncharacterized protein</fullName>
    </submittedName>
</protein>
<dbReference type="EMBL" id="BGZK01000175">
    <property type="protein sequence ID" value="GBP26044.1"/>
    <property type="molecule type" value="Genomic_DNA"/>
</dbReference>
<keyword evidence="3" id="KW-1185">Reference proteome</keyword>
<name>A0A4C1UJH8_EUMVA</name>
<proteinExistence type="predicted"/>
<dbReference type="AlphaFoldDB" id="A0A4C1UJH8"/>
<comment type="caution">
    <text evidence="2">The sequence shown here is derived from an EMBL/GenBank/DDBJ whole genome shotgun (WGS) entry which is preliminary data.</text>
</comment>
<reference evidence="2 3" key="1">
    <citation type="journal article" date="2019" name="Commun. Biol.">
        <title>The bagworm genome reveals a unique fibroin gene that provides high tensile strength.</title>
        <authorList>
            <person name="Kono N."/>
            <person name="Nakamura H."/>
            <person name="Ohtoshi R."/>
            <person name="Tomita M."/>
            <person name="Numata K."/>
            <person name="Arakawa K."/>
        </authorList>
    </citation>
    <scope>NUCLEOTIDE SEQUENCE [LARGE SCALE GENOMIC DNA]</scope>
</reference>
<sequence>MPGRLLVGDTTPTDPGGNGPLSRVQFVEFSRLSRRSRGDVSGFSVIFLDCHGRLWDYDEVVGRRSVRTGETRRWRTSTIRKNYDDHSLASG</sequence>
<evidence type="ECO:0000313" key="2">
    <source>
        <dbReference type="EMBL" id="GBP26044.1"/>
    </source>
</evidence>
<evidence type="ECO:0000256" key="1">
    <source>
        <dbReference type="SAM" id="MobiDB-lite"/>
    </source>
</evidence>
<evidence type="ECO:0000313" key="3">
    <source>
        <dbReference type="Proteomes" id="UP000299102"/>
    </source>
</evidence>
<accession>A0A4C1UJH8</accession>
<dbReference type="Proteomes" id="UP000299102">
    <property type="component" value="Unassembled WGS sequence"/>
</dbReference>